<dbReference type="CDD" id="cd06170">
    <property type="entry name" value="LuxR_C_like"/>
    <property type="match status" value="1"/>
</dbReference>
<dbReference type="Gene3D" id="1.10.10.10">
    <property type="entry name" value="Winged helix-like DNA-binding domain superfamily/Winged helix DNA-binding domain"/>
    <property type="match status" value="1"/>
</dbReference>
<dbReference type="PANTHER" id="PTHR44688:SF16">
    <property type="entry name" value="DNA-BINDING TRANSCRIPTIONAL ACTIVATOR DEVR_DOSR"/>
    <property type="match status" value="1"/>
</dbReference>
<protein>
    <recommendedName>
        <fullName evidence="4">HTH luxR-type domain-containing protein</fullName>
    </recommendedName>
</protein>
<dbReference type="InterPro" id="IPR036388">
    <property type="entry name" value="WH-like_DNA-bd_sf"/>
</dbReference>
<dbReference type="Pfam" id="PF00196">
    <property type="entry name" value="GerE"/>
    <property type="match status" value="1"/>
</dbReference>
<sequence>MRTALVECLHARGSPLSDRELEVLKWSAMGKTAWEIGQLISISEPTVKFHFSNIYKKLQVTSRAQALSHAISHGWI</sequence>
<proteinExistence type="predicted"/>
<evidence type="ECO:0000256" key="1">
    <source>
        <dbReference type="ARBA" id="ARBA00023015"/>
    </source>
</evidence>
<name>A0A1A9KKZ3_9PSED</name>
<dbReference type="GO" id="GO:0006355">
    <property type="term" value="P:regulation of DNA-templated transcription"/>
    <property type="evidence" value="ECO:0007669"/>
    <property type="project" value="InterPro"/>
</dbReference>
<dbReference type="PROSITE" id="PS00622">
    <property type="entry name" value="HTH_LUXR_1"/>
    <property type="match status" value="1"/>
</dbReference>
<dbReference type="GO" id="GO:0003677">
    <property type="term" value="F:DNA binding"/>
    <property type="evidence" value="ECO:0007669"/>
    <property type="project" value="UniProtKB-KW"/>
</dbReference>
<dbReference type="EMBL" id="CP015878">
    <property type="protein sequence ID" value="ANI18496.1"/>
    <property type="molecule type" value="Genomic_DNA"/>
</dbReference>
<keyword evidence="2" id="KW-0238">DNA-binding</keyword>
<accession>A0A1A9KKZ3</accession>
<gene>
    <name evidence="5" type="ORF">A9C11_16205</name>
</gene>
<evidence type="ECO:0000313" key="5">
    <source>
        <dbReference type="EMBL" id="ANI18496.1"/>
    </source>
</evidence>
<keyword evidence="3" id="KW-0804">Transcription</keyword>
<dbReference type="SMART" id="SM00421">
    <property type="entry name" value="HTH_LUXR"/>
    <property type="match status" value="1"/>
</dbReference>
<evidence type="ECO:0000256" key="3">
    <source>
        <dbReference type="ARBA" id="ARBA00023163"/>
    </source>
</evidence>
<dbReference type="PRINTS" id="PR00038">
    <property type="entry name" value="HTHLUXR"/>
</dbReference>
<dbReference type="SUPFAM" id="SSF46894">
    <property type="entry name" value="C-terminal effector domain of the bipartite response regulators"/>
    <property type="match status" value="1"/>
</dbReference>
<evidence type="ECO:0000256" key="2">
    <source>
        <dbReference type="ARBA" id="ARBA00023125"/>
    </source>
</evidence>
<keyword evidence="1" id="KW-0805">Transcription regulation</keyword>
<evidence type="ECO:0000259" key="4">
    <source>
        <dbReference type="PROSITE" id="PS50043"/>
    </source>
</evidence>
<dbReference type="AlphaFoldDB" id="A0A1A9KKZ3"/>
<dbReference type="PROSITE" id="PS50043">
    <property type="entry name" value="HTH_LUXR_2"/>
    <property type="match status" value="1"/>
</dbReference>
<dbReference type="Proteomes" id="UP000077748">
    <property type="component" value="Chromosome"/>
</dbReference>
<reference evidence="5 6" key="1">
    <citation type="submission" date="2016-05" db="EMBL/GenBank/DDBJ databases">
        <title>Genome Sequence of Pseudomonas citronellolis Strain SJTE-3, an Estrogens and Persistent Organic Pollutants degradation strain.</title>
        <authorList>
            <person name="Liang R."/>
        </authorList>
    </citation>
    <scope>NUCLEOTIDE SEQUENCE [LARGE SCALE GENOMIC DNA]</scope>
    <source>
        <strain evidence="5 6">SJTE-3</strain>
    </source>
</reference>
<dbReference type="InterPro" id="IPR016032">
    <property type="entry name" value="Sig_transdc_resp-reg_C-effctor"/>
</dbReference>
<dbReference type="PANTHER" id="PTHR44688">
    <property type="entry name" value="DNA-BINDING TRANSCRIPTIONAL ACTIVATOR DEVR_DOSR"/>
    <property type="match status" value="1"/>
</dbReference>
<evidence type="ECO:0000313" key="6">
    <source>
        <dbReference type="Proteomes" id="UP000077748"/>
    </source>
</evidence>
<feature type="domain" description="HTH luxR-type" evidence="4">
    <location>
        <begin position="9"/>
        <end position="74"/>
    </location>
</feature>
<organism evidence="5 6">
    <name type="scientific">Pseudomonas citronellolis</name>
    <dbReference type="NCBI Taxonomy" id="53408"/>
    <lineage>
        <taxon>Bacteria</taxon>
        <taxon>Pseudomonadati</taxon>
        <taxon>Pseudomonadota</taxon>
        <taxon>Gammaproteobacteria</taxon>
        <taxon>Pseudomonadales</taxon>
        <taxon>Pseudomonadaceae</taxon>
        <taxon>Pseudomonas</taxon>
    </lineage>
</organism>
<dbReference type="InterPro" id="IPR000792">
    <property type="entry name" value="Tscrpt_reg_LuxR_C"/>
</dbReference>